<name>A0A9D4B3E8_9SAUR</name>
<dbReference type="AlphaFoldDB" id="A0A9D4B3E8"/>
<evidence type="ECO:0000313" key="2">
    <source>
        <dbReference type="EMBL" id="KAH1178800.1"/>
    </source>
</evidence>
<accession>A0A9D4B3E8</accession>
<gene>
    <name evidence="2" type="ORF">KIL84_000131</name>
</gene>
<proteinExistence type="predicted"/>
<keyword evidence="3" id="KW-1185">Reference proteome</keyword>
<organism evidence="2 3">
    <name type="scientific">Mauremys mutica</name>
    <name type="common">yellowpond turtle</name>
    <dbReference type="NCBI Taxonomy" id="74926"/>
    <lineage>
        <taxon>Eukaryota</taxon>
        <taxon>Metazoa</taxon>
        <taxon>Chordata</taxon>
        <taxon>Craniata</taxon>
        <taxon>Vertebrata</taxon>
        <taxon>Euteleostomi</taxon>
        <taxon>Archelosauria</taxon>
        <taxon>Testudinata</taxon>
        <taxon>Testudines</taxon>
        <taxon>Cryptodira</taxon>
        <taxon>Durocryptodira</taxon>
        <taxon>Testudinoidea</taxon>
        <taxon>Geoemydidae</taxon>
        <taxon>Geoemydinae</taxon>
        <taxon>Mauremys</taxon>
    </lineage>
</organism>
<feature type="compositionally biased region" description="Basic and acidic residues" evidence="1">
    <location>
        <begin position="99"/>
        <end position="120"/>
    </location>
</feature>
<reference evidence="2" key="1">
    <citation type="submission" date="2021-09" db="EMBL/GenBank/DDBJ databases">
        <title>The genome of Mauremys mutica provides insights into the evolution of semi-aquatic lifestyle.</title>
        <authorList>
            <person name="Gong S."/>
            <person name="Gao Y."/>
        </authorList>
    </citation>
    <scope>NUCLEOTIDE SEQUENCE</scope>
    <source>
        <strain evidence="2">MM-2020</strain>
        <tissue evidence="2">Muscle</tissue>
    </source>
</reference>
<protein>
    <submittedName>
        <fullName evidence="2">Uncharacterized protein</fullName>
    </submittedName>
</protein>
<comment type="caution">
    <text evidence="2">The sequence shown here is derived from an EMBL/GenBank/DDBJ whole genome shotgun (WGS) entry which is preliminary data.</text>
</comment>
<feature type="region of interest" description="Disordered" evidence="1">
    <location>
        <begin position="94"/>
        <end position="127"/>
    </location>
</feature>
<dbReference type="EMBL" id="JAHDVG010000473">
    <property type="protein sequence ID" value="KAH1178800.1"/>
    <property type="molecule type" value="Genomic_DNA"/>
</dbReference>
<sequence>MAWSWETCMSPQSSWPCPGSLLSPSPLSAPSWFSQSLGELPPSSCQQRAPIESHPGEVGGYLLLLLSFLPLVSVPGWGNPVIIANLQKGNFSVCPSGEGTKRETGEGVRGRAEQSTKDGQEPLCGAH</sequence>
<dbReference type="Proteomes" id="UP000827986">
    <property type="component" value="Unassembled WGS sequence"/>
</dbReference>
<evidence type="ECO:0000313" key="3">
    <source>
        <dbReference type="Proteomes" id="UP000827986"/>
    </source>
</evidence>
<evidence type="ECO:0000256" key="1">
    <source>
        <dbReference type="SAM" id="MobiDB-lite"/>
    </source>
</evidence>